<dbReference type="Pfam" id="PF12953">
    <property type="entry name" value="DUF3842"/>
    <property type="match status" value="1"/>
</dbReference>
<gene>
    <name evidence="1" type="ORF">KL86CLO1_12450</name>
</gene>
<dbReference type="SUPFAM" id="SSF51735">
    <property type="entry name" value="NAD(P)-binding Rossmann-fold domains"/>
    <property type="match status" value="1"/>
</dbReference>
<sequence length="136" mass="14037">MRLLVIDGMGGGIGRAIISYLKERGFQGEIIAVGTNSTATNAMLRAGADAAATGTNAVVYNCAHTDLIVGPLGIAFANAMHGEISPEVAHAVGGSEARKILLPVSRCNALVVGTREAPLSQLLSEMMELISNEQSC</sequence>
<dbReference type="InterPro" id="IPR024208">
    <property type="entry name" value="DUF3842"/>
</dbReference>
<organism evidence="1">
    <name type="scientific">uncultured Eubacteriales bacterium</name>
    <dbReference type="NCBI Taxonomy" id="172733"/>
    <lineage>
        <taxon>Bacteria</taxon>
        <taxon>Bacillati</taxon>
        <taxon>Bacillota</taxon>
        <taxon>Clostridia</taxon>
        <taxon>Eubacteriales</taxon>
        <taxon>environmental samples</taxon>
    </lineage>
</organism>
<accession>A0A212K9U2</accession>
<proteinExistence type="predicted"/>
<dbReference type="EMBL" id="FLUN01000001">
    <property type="protein sequence ID" value="SBW08402.1"/>
    <property type="molecule type" value="Genomic_DNA"/>
</dbReference>
<protein>
    <recommendedName>
        <fullName evidence="2">DUF3842 family protein</fullName>
    </recommendedName>
</protein>
<evidence type="ECO:0000313" key="1">
    <source>
        <dbReference type="EMBL" id="SBW08402.1"/>
    </source>
</evidence>
<dbReference type="InterPro" id="IPR036291">
    <property type="entry name" value="NAD(P)-bd_dom_sf"/>
</dbReference>
<name>A0A212K9U2_9FIRM</name>
<dbReference type="AlphaFoldDB" id="A0A212K9U2"/>
<evidence type="ECO:0008006" key="2">
    <source>
        <dbReference type="Google" id="ProtNLM"/>
    </source>
</evidence>
<reference evidence="1" key="1">
    <citation type="submission" date="2016-04" db="EMBL/GenBank/DDBJ databases">
        <authorList>
            <person name="Evans L.H."/>
            <person name="Alamgir A."/>
            <person name="Owens N."/>
            <person name="Weber N.D."/>
            <person name="Virtaneva K."/>
            <person name="Barbian K."/>
            <person name="Babar A."/>
            <person name="Rosenke K."/>
        </authorList>
    </citation>
    <scope>NUCLEOTIDE SEQUENCE</scope>
    <source>
        <strain evidence="1">86</strain>
    </source>
</reference>